<accession>A0A0G0NDE2</accession>
<feature type="transmembrane region" description="Helical" evidence="1">
    <location>
        <begin position="6"/>
        <end position="25"/>
    </location>
</feature>
<reference evidence="2 3" key="1">
    <citation type="journal article" date="2015" name="Nature">
        <title>rRNA introns, odd ribosomes, and small enigmatic genomes across a large radiation of phyla.</title>
        <authorList>
            <person name="Brown C.T."/>
            <person name="Hug L.A."/>
            <person name="Thomas B.C."/>
            <person name="Sharon I."/>
            <person name="Castelle C.J."/>
            <person name="Singh A."/>
            <person name="Wilkins M.J."/>
            <person name="Williams K.H."/>
            <person name="Banfield J.F."/>
        </authorList>
    </citation>
    <scope>NUCLEOTIDE SEQUENCE [LARGE SCALE GENOMIC DNA]</scope>
</reference>
<evidence type="ECO:0000256" key="1">
    <source>
        <dbReference type="SAM" id="Phobius"/>
    </source>
</evidence>
<dbReference type="AlphaFoldDB" id="A0A0G0NDE2"/>
<keyword evidence="1" id="KW-1133">Transmembrane helix</keyword>
<proteinExistence type="predicted"/>
<comment type="caution">
    <text evidence="2">The sequence shown here is derived from an EMBL/GenBank/DDBJ whole genome shotgun (WGS) entry which is preliminary data.</text>
</comment>
<sequence length="147" mass="17119">MNKVVKIIIFSLILLLISLFIKYYLDKKNNPAKYSLYNAENVITEKRYQEGKVFEVILKEEVTDREAKSVLDELYKIRGVNGSTLYTREIQKIGDYSFLFPQDVISIEPESRVVIDLFVENLKDKKSIIEQVKNNPKVEVVLDLISQ</sequence>
<evidence type="ECO:0000313" key="3">
    <source>
        <dbReference type="Proteomes" id="UP000034081"/>
    </source>
</evidence>
<evidence type="ECO:0000313" key="2">
    <source>
        <dbReference type="EMBL" id="KKQ83924.1"/>
    </source>
</evidence>
<organism evidence="2 3">
    <name type="scientific">Candidatus Woesebacteria bacterium GW2011_GWB1_38_8</name>
    <dbReference type="NCBI Taxonomy" id="1618570"/>
    <lineage>
        <taxon>Bacteria</taxon>
        <taxon>Candidatus Woeseibacteriota</taxon>
    </lineage>
</organism>
<keyword evidence="1" id="KW-0472">Membrane</keyword>
<gene>
    <name evidence="2" type="ORF">UT08_C0027G0001</name>
</gene>
<dbReference type="EMBL" id="LBVL01000027">
    <property type="protein sequence ID" value="KKQ83924.1"/>
    <property type="molecule type" value="Genomic_DNA"/>
</dbReference>
<protein>
    <submittedName>
        <fullName evidence="2">Uncharacterized protein</fullName>
    </submittedName>
</protein>
<dbReference type="Proteomes" id="UP000034081">
    <property type="component" value="Unassembled WGS sequence"/>
</dbReference>
<name>A0A0G0NDE2_9BACT</name>
<keyword evidence="1" id="KW-0812">Transmembrane</keyword>